<dbReference type="Proteomes" id="UP000031166">
    <property type="component" value="Unassembled WGS sequence"/>
</dbReference>
<dbReference type="Pfam" id="PF02796">
    <property type="entry name" value="HTH_7"/>
    <property type="match status" value="1"/>
</dbReference>
<dbReference type="InterPro" id="IPR036162">
    <property type="entry name" value="Resolvase-like_N_sf"/>
</dbReference>
<dbReference type="Gene3D" id="3.40.50.1390">
    <property type="entry name" value="Resolvase, N-terminal catalytic domain"/>
    <property type="match status" value="1"/>
</dbReference>
<comment type="similarity">
    <text evidence="1">Belongs to the site-specific recombinase resolvase family.</text>
</comment>
<evidence type="ECO:0000313" key="3">
    <source>
        <dbReference type="EMBL" id="KIC52559.1"/>
    </source>
</evidence>
<dbReference type="RefSeq" id="WP_039248927.1">
    <property type="nucleotide sequence ID" value="NZ_JWSY01000078.1"/>
</dbReference>
<feature type="domain" description="Resolvase/invertase-type recombinase catalytic" evidence="2">
    <location>
        <begin position="4"/>
        <end position="139"/>
    </location>
</feature>
<dbReference type="PANTHER" id="PTHR30461:SF26">
    <property type="entry name" value="RESOLVASE HOMOLOG YNEB"/>
    <property type="match status" value="1"/>
</dbReference>
<dbReference type="GO" id="GO:0003677">
    <property type="term" value="F:DNA binding"/>
    <property type="evidence" value="ECO:0007669"/>
    <property type="project" value="InterPro"/>
</dbReference>
<dbReference type="PROSITE" id="PS51736">
    <property type="entry name" value="RECOMBINASES_3"/>
    <property type="match status" value="1"/>
</dbReference>
<name>A0A0B4BV57_9CAUL</name>
<reference evidence="3 4" key="1">
    <citation type="submission" date="2014-12" db="EMBL/GenBank/DDBJ databases">
        <title>Genome sequencing of Brevundimonas nasdae TPW30.</title>
        <authorList>
            <person name="Tan P.W."/>
            <person name="Chan K.-G."/>
        </authorList>
    </citation>
    <scope>NUCLEOTIDE SEQUENCE [LARGE SCALE GENOMIC DNA]</scope>
    <source>
        <strain evidence="3 4">TPW30</strain>
    </source>
</reference>
<dbReference type="SUPFAM" id="SSF53041">
    <property type="entry name" value="Resolvase-like"/>
    <property type="match status" value="1"/>
</dbReference>
<dbReference type="AlphaFoldDB" id="A0A0B4BV57"/>
<dbReference type="GO" id="GO:0000150">
    <property type="term" value="F:DNA strand exchange activity"/>
    <property type="evidence" value="ECO:0007669"/>
    <property type="project" value="InterPro"/>
</dbReference>
<gene>
    <name evidence="3" type="ORF">RM53_16750</name>
</gene>
<evidence type="ECO:0000313" key="4">
    <source>
        <dbReference type="Proteomes" id="UP000031166"/>
    </source>
</evidence>
<dbReference type="InterPro" id="IPR006119">
    <property type="entry name" value="Resolv_N"/>
</dbReference>
<protein>
    <submittedName>
        <fullName evidence="3">DNA invertase</fullName>
    </submittedName>
</protein>
<accession>A0A0B4BV57</accession>
<dbReference type="InterPro" id="IPR006120">
    <property type="entry name" value="Resolvase_HTH_dom"/>
</dbReference>
<dbReference type="PANTHER" id="PTHR30461">
    <property type="entry name" value="DNA-INVERTASE FROM LAMBDOID PROPHAGE"/>
    <property type="match status" value="1"/>
</dbReference>
<proteinExistence type="inferred from homology"/>
<dbReference type="EMBL" id="JWSY01000078">
    <property type="protein sequence ID" value="KIC52559.1"/>
    <property type="molecule type" value="Genomic_DNA"/>
</dbReference>
<sequence>MSGAVVGYARTSTADQQAGLDAQIAELRGAGCTRIFSEQVSGADTARPELQAALDWVRAGDVFVVTKPERLARNVIDLLGIVERLRAKGVTVRILAMHLDTGNPTSNLILTILAGVGSWEREIMLERQRAGIAKAKAEGKYRGRAPTARAKTPEVLRLKAEGQTVAQIAESVGVSRASVYRALAEAT</sequence>
<evidence type="ECO:0000256" key="1">
    <source>
        <dbReference type="ARBA" id="ARBA00009913"/>
    </source>
</evidence>
<dbReference type="CDD" id="cd03768">
    <property type="entry name" value="SR_ResInv"/>
    <property type="match status" value="1"/>
</dbReference>
<dbReference type="SMART" id="SM00857">
    <property type="entry name" value="Resolvase"/>
    <property type="match status" value="1"/>
</dbReference>
<dbReference type="InterPro" id="IPR050639">
    <property type="entry name" value="SSR_resolvase"/>
</dbReference>
<comment type="caution">
    <text evidence="3">The sequence shown here is derived from an EMBL/GenBank/DDBJ whole genome shotgun (WGS) entry which is preliminary data.</text>
</comment>
<organism evidence="3 4">
    <name type="scientific">Brevundimonas nasdae</name>
    <dbReference type="NCBI Taxonomy" id="172043"/>
    <lineage>
        <taxon>Bacteria</taxon>
        <taxon>Pseudomonadati</taxon>
        <taxon>Pseudomonadota</taxon>
        <taxon>Alphaproteobacteria</taxon>
        <taxon>Caulobacterales</taxon>
        <taxon>Caulobacteraceae</taxon>
        <taxon>Brevundimonas</taxon>
    </lineage>
</organism>
<evidence type="ECO:0000259" key="2">
    <source>
        <dbReference type="PROSITE" id="PS51736"/>
    </source>
</evidence>
<dbReference type="Gene3D" id="1.10.10.60">
    <property type="entry name" value="Homeodomain-like"/>
    <property type="match status" value="1"/>
</dbReference>
<dbReference type="Pfam" id="PF00239">
    <property type="entry name" value="Resolvase"/>
    <property type="match status" value="1"/>
</dbReference>